<dbReference type="EMBL" id="KE504177">
    <property type="protein sequence ID" value="EPS97298.1"/>
    <property type="molecule type" value="Genomic_DNA"/>
</dbReference>
<dbReference type="InParanoid" id="S8E1P6"/>
<sequence length="129" mass="13955">MSATPTYSAAGSTASSPCPLTRLAPRRRSLGINLWRLTLEQTYALATYVLTDGREGSLPATVLLGSDIHGRMVQTEEPVDLRQQVMHDYTHVLSDDWGARTPILMEATVAQSQVLPTLSVGSRKASSSL</sequence>
<proteinExistence type="predicted"/>
<evidence type="ECO:0000313" key="1">
    <source>
        <dbReference type="EMBL" id="EPS97298.1"/>
    </source>
</evidence>
<accession>S8E1P6</accession>
<evidence type="ECO:0000313" key="2">
    <source>
        <dbReference type="Proteomes" id="UP000015241"/>
    </source>
</evidence>
<protein>
    <submittedName>
        <fullName evidence="1">Uncharacterized protein</fullName>
    </submittedName>
</protein>
<dbReference type="AlphaFoldDB" id="S8E1P6"/>
<dbReference type="Proteomes" id="UP000015241">
    <property type="component" value="Unassembled WGS sequence"/>
</dbReference>
<keyword evidence="2" id="KW-1185">Reference proteome</keyword>
<dbReference type="HOGENOM" id="CLU_1948856_0_0_1"/>
<gene>
    <name evidence="1" type="ORF">FOMPIDRAFT_1052510</name>
</gene>
<organism evidence="1 2">
    <name type="scientific">Fomitopsis schrenkii</name>
    <name type="common">Brown rot fungus</name>
    <dbReference type="NCBI Taxonomy" id="2126942"/>
    <lineage>
        <taxon>Eukaryota</taxon>
        <taxon>Fungi</taxon>
        <taxon>Dikarya</taxon>
        <taxon>Basidiomycota</taxon>
        <taxon>Agaricomycotina</taxon>
        <taxon>Agaricomycetes</taxon>
        <taxon>Polyporales</taxon>
        <taxon>Fomitopsis</taxon>
    </lineage>
</organism>
<name>S8E1P6_FOMSC</name>
<reference evidence="1 2" key="1">
    <citation type="journal article" date="2012" name="Science">
        <title>The Paleozoic origin of enzymatic lignin decomposition reconstructed from 31 fungal genomes.</title>
        <authorList>
            <person name="Floudas D."/>
            <person name="Binder M."/>
            <person name="Riley R."/>
            <person name="Barry K."/>
            <person name="Blanchette R.A."/>
            <person name="Henrissat B."/>
            <person name="Martinez A.T."/>
            <person name="Otillar R."/>
            <person name="Spatafora J.W."/>
            <person name="Yadav J.S."/>
            <person name="Aerts A."/>
            <person name="Benoit I."/>
            <person name="Boyd A."/>
            <person name="Carlson A."/>
            <person name="Copeland A."/>
            <person name="Coutinho P.M."/>
            <person name="de Vries R.P."/>
            <person name="Ferreira P."/>
            <person name="Findley K."/>
            <person name="Foster B."/>
            <person name="Gaskell J."/>
            <person name="Glotzer D."/>
            <person name="Gorecki P."/>
            <person name="Heitman J."/>
            <person name="Hesse C."/>
            <person name="Hori C."/>
            <person name="Igarashi K."/>
            <person name="Jurgens J.A."/>
            <person name="Kallen N."/>
            <person name="Kersten P."/>
            <person name="Kohler A."/>
            <person name="Kuees U."/>
            <person name="Kumar T.K.A."/>
            <person name="Kuo A."/>
            <person name="LaButti K."/>
            <person name="Larrondo L.F."/>
            <person name="Lindquist E."/>
            <person name="Ling A."/>
            <person name="Lombard V."/>
            <person name="Lucas S."/>
            <person name="Lundell T."/>
            <person name="Martin R."/>
            <person name="McLaughlin D.J."/>
            <person name="Morgenstern I."/>
            <person name="Morin E."/>
            <person name="Murat C."/>
            <person name="Nagy L.G."/>
            <person name="Nolan M."/>
            <person name="Ohm R.A."/>
            <person name="Patyshakuliyeva A."/>
            <person name="Rokas A."/>
            <person name="Ruiz-Duenas F.J."/>
            <person name="Sabat G."/>
            <person name="Salamov A."/>
            <person name="Samejima M."/>
            <person name="Schmutz J."/>
            <person name="Slot J.C."/>
            <person name="St John F."/>
            <person name="Stenlid J."/>
            <person name="Sun H."/>
            <person name="Sun S."/>
            <person name="Syed K."/>
            <person name="Tsang A."/>
            <person name="Wiebenga A."/>
            <person name="Young D."/>
            <person name="Pisabarro A."/>
            <person name="Eastwood D.C."/>
            <person name="Martin F."/>
            <person name="Cullen D."/>
            <person name="Grigoriev I.V."/>
            <person name="Hibbett D.S."/>
        </authorList>
    </citation>
    <scope>NUCLEOTIDE SEQUENCE</scope>
    <source>
        <strain evidence="2">FP-58527</strain>
    </source>
</reference>